<reference evidence="4" key="1">
    <citation type="submission" date="2016-10" db="EMBL/GenBank/DDBJ databases">
        <authorList>
            <person name="Varghese N."/>
            <person name="Submissions S."/>
        </authorList>
    </citation>
    <scope>NUCLEOTIDE SEQUENCE [LARGE SCALE GENOMIC DNA]</scope>
    <source>
        <strain evidence="4">S9</strain>
    </source>
</reference>
<protein>
    <submittedName>
        <fullName evidence="3">Putative cardiolipin synthase</fullName>
    </submittedName>
</protein>
<dbReference type="EMBL" id="FOGT01000016">
    <property type="protein sequence ID" value="SES32674.1"/>
    <property type="molecule type" value="Genomic_DNA"/>
</dbReference>
<keyword evidence="1" id="KW-0472">Membrane</keyword>
<dbReference type="InterPro" id="IPR025202">
    <property type="entry name" value="PLD-like_dom"/>
</dbReference>
<dbReference type="SMART" id="SM00155">
    <property type="entry name" value="PLDc"/>
    <property type="match status" value="2"/>
</dbReference>
<keyword evidence="1" id="KW-0812">Transmembrane</keyword>
<organism evidence="3 4">
    <name type="scientific">Salipaludibacillus aurantiacus</name>
    <dbReference type="NCBI Taxonomy" id="1601833"/>
    <lineage>
        <taxon>Bacteria</taxon>
        <taxon>Bacillati</taxon>
        <taxon>Bacillota</taxon>
        <taxon>Bacilli</taxon>
        <taxon>Bacillales</taxon>
        <taxon>Bacillaceae</taxon>
    </lineage>
</organism>
<dbReference type="SUPFAM" id="SSF56024">
    <property type="entry name" value="Phospholipase D/nuclease"/>
    <property type="match status" value="2"/>
</dbReference>
<dbReference type="InterPro" id="IPR001736">
    <property type="entry name" value="PLipase_D/transphosphatidylase"/>
</dbReference>
<sequence>MRKIKRIAGIVLFIIFAYVLYALISGLFIFQLSGYDSDSIPKDHDPERFYGDDESDDRVALIEGRLESKEARNNIKENAEETLDITNFKLTEGSAADIFHATIVEAADRGVQVRVLLDGMFHGMRGEYTDIVYAFASHPNIELKFYEPVDLLRPWTLNNRLHDKLVISDNNLSMITGRNIGDRYFAPEGFEGATNDRDAVIYNTAAGNASESVIGDIQNYFDYVWNHDFSQSQTEDVSERQHEAGEDQLNELREILDEFHYSYSELFHQEIDWEERSLPTRKVTFIHNPIERMNKEPLVWRDITNLLESAEEYIFMQSPFIIPSDRVMKHLDLDNIAASEVDILTNSLAASPNLPAFGGYARHREELAGTLADVHEYQGPDQSIHGKSYMIDDRISMIGSFNLDPRSVYLSTESMIVVDSEEVAMELRDHVDKLMTHESLVVKDDGSFKESEFAEEADVPAAKRFRKNVWAFFTRFFEHLL</sequence>
<feature type="domain" description="PLD phosphodiesterase" evidence="2">
    <location>
        <begin position="380"/>
        <end position="407"/>
    </location>
</feature>
<dbReference type="OrthoDB" id="9814092at2"/>
<evidence type="ECO:0000313" key="3">
    <source>
        <dbReference type="EMBL" id="SES32674.1"/>
    </source>
</evidence>
<dbReference type="GO" id="GO:0030572">
    <property type="term" value="F:phosphatidyltransferase activity"/>
    <property type="evidence" value="ECO:0007669"/>
    <property type="project" value="UniProtKB-ARBA"/>
</dbReference>
<dbReference type="AlphaFoldDB" id="A0A1H9WFR1"/>
<dbReference type="GO" id="GO:0032049">
    <property type="term" value="P:cardiolipin biosynthetic process"/>
    <property type="evidence" value="ECO:0007669"/>
    <property type="project" value="UniProtKB-ARBA"/>
</dbReference>
<dbReference type="Pfam" id="PF13091">
    <property type="entry name" value="PLDc_2"/>
    <property type="match status" value="2"/>
</dbReference>
<evidence type="ECO:0000256" key="1">
    <source>
        <dbReference type="SAM" id="Phobius"/>
    </source>
</evidence>
<keyword evidence="4" id="KW-1185">Reference proteome</keyword>
<evidence type="ECO:0000259" key="2">
    <source>
        <dbReference type="PROSITE" id="PS50035"/>
    </source>
</evidence>
<dbReference type="RefSeq" id="WP_093054670.1">
    <property type="nucleotide sequence ID" value="NZ_FOGT01000016.1"/>
</dbReference>
<proteinExistence type="predicted"/>
<keyword evidence="1" id="KW-1133">Transmembrane helix</keyword>
<dbReference type="PROSITE" id="PS50035">
    <property type="entry name" value="PLD"/>
    <property type="match status" value="2"/>
</dbReference>
<dbReference type="Gene3D" id="3.30.870.10">
    <property type="entry name" value="Endonuclease Chain A"/>
    <property type="match status" value="2"/>
</dbReference>
<dbReference type="CDD" id="cd09113">
    <property type="entry name" value="PLDc_ymdC_like_2"/>
    <property type="match status" value="1"/>
</dbReference>
<evidence type="ECO:0000313" key="4">
    <source>
        <dbReference type="Proteomes" id="UP000198571"/>
    </source>
</evidence>
<feature type="domain" description="PLD phosphodiesterase" evidence="2">
    <location>
        <begin position="157"/>
        <end position="184"/>
    </location>
</feature>
<dbReference type="PANTHER" id="PTHR21248:SF12">
    <property type="entry name" value="CARDIOLIPIN SYNTHASE C"/>
    <property type="match status" value="1"/>
</dbReference>
<dbReference type="Proteomes" id="UP000198571">
    <property type="component" value="Unassembled WGS sequence"/>
</dbReference>
<name>A0A1H9WFR1_9BACI</name>
<dbReference type="PANTHER" id="PTHR21248">
    <property type="entry name" value="CARDIOLIPIN SYNTHASE"/>
    <property type="match status" value="1"/>
</dbReference>
<accession>A0A1H9WFR1</accession>
<dbReference type="STRING" id="1601833.SAMN05518684_116104"/>
<feature type="transmembrane region" description="Helical" evidence="1">
    <location>
        <begin position="7"/>
        <end position="30"/>
    </location>
</feature>
<gene>
    <name evidence="3" type="ORF">SAMN05518684_116104</name>
</gene>